<feature type="compositionally biased region" description="Low complexity" evidence="10">
    <location>
        <begin position="1703"/>
        <end position="1716"/>
    </location>
</feature>
<dbReference type="GO" id="GO:0003777">
    <property type="term" value="F:microtubule motor activity"/>
    <property type="evidence" value="ECO:0007669"/>
    <property type="project" value="InterPro"/>
</dbReference>
<keyword evidence="6 8" id="KW-0505">Motor protein</keyword>
<dbReference type="InterPro" id="IPR036388">
    <property type="entry name" value="WH-like_DNA-bd_sf"/>
</dbReference>
<feature type="coiled-coil region" evidence="9">
    <location>
        <begin position="1397"/>
        <end position="1443"/>
    </location>
</feature>
<sequence>MAEAYEAHAVGTKALVKAFRGDDEGGWMTEAVTRAADDARRVAVMADEALRARGERPSKLADCGSTLMLVYRAVSQTSNPEKKTPQLRVVNGLFKVYFRLNALHLCKNLINAVNLPTFLPFESFPKAERVTYNFYVGRLAVFEDSYERAATHLEYAFAHCHAKSAKNVRLILQYLIPVKMILGTLPSKELLQKYDLREFVDVTEAMRRGDARLLNSALGSNESTFIKQGTYLLLEKLRMSVYRTLFKKIHAIQGEMDPAKANQVALAKFQTALHWCGADDVDLDEVECIVANLIFRKFVKGYISHKNRVVVLSKMDPFPSLKSIFAEITSLTAKAIAGAQPWKVVVALAYGVNVASVSAPGRIDGEMQKRAAEAKRAKPEEKAHGVPLDSEFRSLFTPAGWAFAIWGVIYAGEMAMTAHALLGGDERVAAAAPYWAVACGLQSLWCVAFRPWAKKPRHFWVSSALLITEAFALGGATRALRGAGSISPSEALFWTTRVPLSLHFGWISCAALVNVNSHVAKTCAIDTQIAFAFLSAFGASALGAGVSVFSGDAVYGAVVAWALAAVASDGGKRTTETVRDHTLDALRTAASWGARADTVRVLVRVRPPNAREIASGYAKALTVHEQRAITLHNRSNARESVKGSSCYAYDHVCDEAVTQEEIFQRVGRDVVDGVVEGYHGCVLAYGQTGAGKTYTMQGIEGAREAIESGDGSDCDVRMSDDEDGGAEEGGLDDEHAGLIPRCVARLFERCEEARRAASENGGDCEIEVKCSYLEIYNETLRDLLVAQDQDHVNAPNVREDAKRGTFVENCREERVHGAEQTYETFLRGAANRTTGQTKMNADSSRSHSVFTISVESRTRAHAGAPTTKKSALLHLVDLAGSERQKSTDAAGDRLKEASAINKSLSALGNVIKALVDVADGKERHVPYRDSKLTFLLKDALGGRARCTLLACVSPAHVNSEETMSTLKFAQRAKLVKVAAVMNEESEGSMNELAAEVGRLRALLAEGGGNGNGGDAGAKILELEAVMAKASRASAAAAKESEEERARLEEKLERAKELCACLDKNLQSAKMVIRLRDEALKRKELSPETISAEIEELRKQNEHPPEVVRVRIELAALQERADRLQAENERSANRGRLATIEAELLDLRKLVAAEGELTARALEEKAEALKLVDEVDARNKLLESNAEAAERRAVQCEEVAENARSALLAAEVLENEHKMAKEVADAERARVQATFEENKEIMEEMFSKLEVLTAYKSQADKAKAELEVRLAQAEAAVANADLTSGETARALAKAESELSKAKEELAAVVQKAEENLQEELAKVERKHEETMETARVKHESASEKRVHELSTRHSEETATLKRAHEAEMQALISERDAAIASAKSAVESDISAEREAHASALAEQARELEAKFQNEMVRLRSEHEQRANALRDEEARAISKLREEFDVEKADMINAQASKLAAQAQAFAEQIEKISASNAEAIAAVEHKHAEATAELEEKLASALERSEGVSSNSEAHTLELAAMNEEHMKAMEELEAEYKSQIAELERELAMRVEAEGNTIALEEHTITLQDALEEQKSLLSNAFAADIRNAERKLAAAKEEISQAKSTATAEFAAAGNAQGQIRKLQEELASKDDEICNLQHKLLLARGGALEAETGDEEAHTRPDARLLDSAKAARKRAEERAQEMEAKMAALTSEVDEVKQSAATTKTKYSAARSRIESLEVALHAAKSELAQLKGVDPPPLAKTPGRTPAAKRPASARTPAKTPGSTARRILSEVNSTAPPGSPSAERPVKHMRFSSPATGASERPKPITGIEGLRRGTSRLLSKPAMRVTKPSNE</sequence>
<keyword evidence="2" id="KW-0963">Cytoplasm</keyword>
<keyword evidence="4 8" id="KW-0067">ATP-binding</keyword>
<feature type="domain" description="Kinesin motor" evidence="11">
    <location>
        <begin position="598"/>
        <end position="975"/>
    </location>
</feature>
<comment type="subcellular location">
    <subcellularLocation>
        <location evidence="1">Cytoplasm</location>
    </subcellularLocation>
</comment>
<feature type="compositionally biased region" description="Basic and acidic residues" evidence="10">
    <location>
        <begin position="1659"/>
        <end position="1671"/>
    </location>
</feature>
<dbReference type="SMART" id="SM00129">
    <property type="entry name" value="KISc"/>
    <property type="match status" value="1"/>
</dbReference>
<dbReference type="GO" id="GO:0005737">
    <property type="term" value="C:cytoplasm"/>
    <property type="evidence" value="ECO:0007669"/>
    <property type="project" value="UniProtKB-SubCell"/>
</dbReference>
<dbReference type="InterPro" id="IPR027417">
    <property type="entry name" value="P-loop_NTPase"/>
</dbReference>
<dbReference type="SMART" id="SM00753">
    <property type="entry name" value="PAM"/>
    <property type="match status" value="1"/>
</dbReference>
<dbReference type="InterPro" id="IPR027640">
    <property type="entry name" value="Kinesin-like_fam"/>
</dbReference>
<organism evidence="13">
    <name type="scientific">Ostreococcus tauri</name>
    <name type="common">Marine green alga</name>
    <dbReference type="NCBI Taxonomy" id="70448"/>
    <lineage>
        <taxon>Eukaryota</taxon>
        <taxon>Viridiplantae</taxon>
        <taxon>Chlorophyta</taxon>
        <taxon>Mamiellophyceae</taxon>
        <taxon>Mamiellales</taxon>
        <taxon>Bathycoccaceae</taxon>
        <taxon>Ostreococcus</taxon>
    </lineage>
</organism>
<dbReference type="eggNOG" id="KOG4280">
    <property type="taxonomic scope" value="Eukaryota"/>
</dbReference>
<feature type="domain" description="PCI" evidence="12">
    <location>
        <begin position="130"/>
        <end position="317"/>
    </location>
</feature>
<dbReference type="GO" id="GO:0007052">
    <property type="term" value="P:mitotic spindle organization"/>
    <property type="evidence" value="ECO:0007669"/>
    <property type="project" value="TreeGrafter"/>
</dbReference>
<evidence type="ECO:0000259" key="12">
    <source>
        <dbReference type="PROSITE" id="PS50250"/>
    </source>
</evidence>
<dbReference type="GO" id="GO:0005524">
    <property type="term" value="F:ATP binding"/>
    <property type="evidence" value="ECO:0007669"/>
    <property type="project" value="UniProtKB-UniRule"/>
</dbReference>
<gene>
    <name evidence="13" type="ORF">BE221DRAFT_145303</name>
</gene>
<keyword evidence="5 9" id="KW-0175">Coiled coil</keyword>
<protein>
    <recommendedName>
        <fullName evidence="14">Kinesin motor domain-containing protein</fullName>
    </recommendedName>
</protein>
<feature type="region of interest" description="Disordered" evidence="10">
    <location>
        <begin position="1695"/>
        <end position="1716"/>
    </location>
</feature>
<feature type="coiled-coil region" evidence="9">
    <location>
        <begin position="1106"/>
        <end position="1133"/>
    </location>
</feature>
<dbReference type="GO" id="GO:0008017">
    <property type="term" value="F:microtubule binding"/>
    <property type="evidence" value="ECO:0007669"/>
    <property type="project" value="InterPro"/>
</dbReference>
<evidence type="ECO:0008006" key="14">
    <source>
        <dbReference type="Google" id="ProtNLM"/>
    </source>
</evidence>
<dbReference type="PROSITE" id="PS50067">
    <property type="entry name" value="KINESIN_MOTOR_2"/>
    <property type="match status" value="1"/>
</dbReference>
<accession>A0A1Y5IB82</accession>
<dbReference type="Gene3D" id="1.10.10.10">
    <property type="entry name" value="Winged helix-like DNA-binding domain superfamily/Winged helix DNA-binding domain"/>
    <property type="match status" value="1"/>
</dbReference>
<keyword evidence="3 8" id="KW-0547">Nucleotide-binding</keyword>
<dbReference type="InterPro" id="IPR036961">
    <property type="entry name" value="Kinesin_motor_dom_sf"/>
</dbReference>
<dbReference type="Proteomes" id="UP000195557">
    <property type="component" value="Unassembled WGS sequence"/>
</dbReference>
<name>A0A1Y5IB82_OSTTA</name>
<evidence type="ECO:0000256" key="10">
    <source>
        <dbReference type="SAM" id="MobiDB-lite"/>
    </source>
</evidence>
<evidence type="ECO:0000259" key="11">
    <source>
        <dbReference type="PROSITE" id="PS50067"/>
    </source>
</evidence>
<feature type="coiled-coil region" evidence="9">
    <location>
        <begin position="1171"/>
        <end position="1229"/>
    </location>
</feature>
<evidence type="ECO:0000256" key="4">
    <source>
        <dbReference type="ARBA" id="ARBA00022840"/>
    </source>
</evidence>
<dbReference type="InterPro" id="IPR000717">
    <property type="entry name" value="PCI_dom"/>
</dbReference>
<comment type="similarity">
    <text evidence="7">Belongs to the CSN12 family.</text>
</comment>
<dbReference type="CDD" id="cd00106">
    <property type="entry name" value="KISc"/>
    <property type="match status" value="1"/>
</dbReference>
<dbReference type="PROSITE" id="PS50250">
    <property type="entry name" value="PCI"/>
    <property type="match status" value="1"/>
</dbReference>
<dbReference type="Gene3D" id="1.10.287.1490">
    <property type="match status" value="1"/>
</dbReference>
<feature type="coiled-coil region" evidence="9">
    <location>
        <begin position="1517"/>
        <end position="1551"/>
    </location>
</feature>
<evidence type="ECO:0000256" key="9">
    <source>
        <dbReference type="SAM" id="Coils"/>
    </source>
</evidence>
<dbReference type="InterPro" id="IPR001752">
    <property type="entry name" value="Kinesin_motor_dom"/>
</dbReference>
<dbReference type="GO" id="GO:0007018">
    <property type="term" value="P:microtubule-based movement"/>
    <property type="evidence" value="ECO:0007669"/>
    <property type="project" value="InterPro"/>
</dbReference>
<dbReference type="GO" id="GO:0051231">
    <property type="term" value="P:spindle elongation"/>
    <property type="evidence" value="ECO:0007669"/>
    <property type="project" value="TreeGrafter"/>
</dbReference>
<evidence type="ECO:0000313" key="13">
    <source>
        <dbReference type="EMBL" id="OUS46849.1"/>
    </source>
</evidence>
<reference evidence="13" key="1">
    <citation type="submission" date="2017-04" db="EMBL/GenBank/DDBJ databases">
        <title>Population genomics of picophytoplankton unveils novel chromosome hypervariability.</title>
        <authorList>
            <consortium name="DOE Joint Genome Institute"/>
            <person name="Blanc-Mathieu R."/>
            <person name="Krasovec M."/>
            <person name="Hebrard M."/>
            <person name="Yau S."/>
            <person name="Desgranges E."/>
            <person name="Martin J."/>
            <person name="Schackwitz W."/>
            <person name="Kuo A."/>
            <person name="Salin G."/>
            <person name="Donnadieu C."/>
            <person name="Desdevises Y."/>
            <person name="Sanchez-Ferandin S."/>
            <person name="Moreau H."/>
            <person name="Rivals E."/>
            <person name="Grigoriev I.V."/>
            <person name="Grimsley N."/>
            <person name="Eyre-Walker A."/>
            <person name="Piganeau G."/>
        </authorList>
    </citation>
    <scope>NUCLEOTIDE SEQUENCE [LARGE SCALE GENOMIC DNA]</scope>
    <source>
        <strain evidence="13">RCC 1115</strain>
    </source>
</reference>
<evidence type="ECO:0000256" key="1">
    <source>
        <dbReference type="ARBA" id="ARBA00004496"/>
    </source>
</evidence>
<dbReference type="FunFam" id="1.10.10.10:FF:000146">
    <property type="entry name" value="PCI domain-containing protein 2 homolog"/>
    <property type="match status" value="1"/>
</dbReference>
<evidence type="ECO:0000256" key="3">
    <source>
        <dbReference type="ARBA" id="ARBA00022741"/>
    </source>
</evidence>
<feature type="region of interest" description="Disordered" evidence="10">
    <location>
        <begin position="1322"/>
        <end position="1357"/>
    </location>
</feature>
<feature type="binding site" evidence="8">
    <location>
        <begin position="686"/>
        <end position="693"/>
    </location>
    <ligand>
        <name>ATP</name>
        <dbReference type="ChEBI" id="CHEBI:30616"/>
    </ligand>
</feature>
<feature type="coiled-coil region" evidence="9">
    <location>
        <begin position="1581"/>
        <end position="1636"/>
    </location>
</feature>
<dbReference type="Pfam" id="PF00225">
    <property type="entry name" value="Kinesin"/>
    <property type="match status" value="1"/>
</dbReference>
<feature type="region of interest" description="Disordered" evidence="10">
    <location>
        <begin position="1735"/>
        <end position="1839"/>
    </location>
</feature>
<dbReference type="GO" id="GO:0005875">
    <property type="term" value="C:microtubule associated complex"/>
    <property type="evidence" value="ECO:0007669"/>
    <property type="project" value="TreeGrafter"/>
</dbReference>
<dbReference type="PANTHER" id="PTHR47969:SF15">
    <property type="entry name" value="CHROMOSOME-ASSOCIATED KINESIN KIF4A-RELATED"/>
    <property type="match status" value="1"/>
</dbReference>
<dbReference type="EMBL" id="KZ155780">
    <property type="protein sequence ID" value="OUS46849.1"/>
    <property type="molecule type" value="Genomic_DNA"/>
</dbReference>
<proteinExistence type="inferred from homology"/>
<evidence type="ECO:0000256" key="2">
    <source>
        <dbReference type="ARBA" id="ARBA00022490"/>
    </source>
</evidence>
<evidence type="ECO:0000256" key="5">
    <source>
        <dbReference type="ARBA" id="ARBA00023054"/>
    </source>
</evidence>
<dbReference type="Pfam" id="PF01399">
    <property type="entry name" value="PCI"/>
    <property type="match status" value="1"/>
</dbReference>
<dbReference type="SUPFAM" id="SSF52540">
    <property type="entry name" value="P-loop containing nucleoside triphosphate hydrolases"/>
    <property type="match status" value="1"/>
</dbReference>
<feature type="coiled-coil region" evidence="9">
    <location>
        <begin position="1030"/>
        <end position="1064"/>
    </location>
</feature>
<dbReference type="Gene3D" id="3.40.850.10">
    <property type="entry name" value="Kinesin motor domain"/>
    <property type="match status" value="1"/>
</dbReference>
<evidence type="ECO:0000256" key="8">
    <source>
        <dbReference type="PROSITE-ProRule" id="PRU00283"/>
    </source>
</evidence>
<comment type="similarity">
    <text evidence="8">Belongs to the TRAFAC class myosin-kinesin ATPase superfamily. Kinesin family.</text>
</comment>
<feature type="region of interest" description="Disordered" evidence="10">
    <location>
        <begin position="1655"/>
        <end position="1679"/>
    </location>
</feature>
<dbReference type="PRINTS" id="PR00380">
    <property type="entry name" value="KINESINHEAVY"/>
</dbReference>
<evidence type="ECO:0000256" key="7">
    <source>
        <dbReference type="ARBA" id="ARBA00025771"/>
    </source>
</evidence>
<evidence type="ECO:0000256" key="6">
    <source>
        <dbReference type="ARBA" id="ARBA00023175"/>
    </source>
</evidence>
<dbReference type="PANTHER" id="PTHR47969">
    <property type="entry name" value="CHROMOSOME-ASSOCIATED KINESIN KIF4A-RELATED"/>
    <property type="match status" value="1"/>
</dbReference>